<reference evidence="5" key="1">
    <citation type="submission" date="2016-04" db="EMBL/GenBank/DDBJ databases">
        <authorList>
            <person name="Evans L.H."/>
            <person name="Alamgir A."/>
            <person name="Owens N."/>
            <person name="Weber N.D."/>
            <person name="Virtaneva K."/>
            <person name="Barbian K."/>
            <person name="Babar A."/>
            <person name="Rosenke K."/>
        </authorList>
    </citation>
    <scope>NUCLEOTIDE SEQUENCE [LARGE SCALE GENOMIC DNA]</scope>
    <source>
        <strain evidence="5">CBS 101.48</strain>
    </source>
</reference>
<dbReference type="Pfam" id="PF00887">
    <property type="entry name" value="ACBP"/>
    <property type="match status" value="1"/>
</dbReference>
<dbReference type="SUPFAM" id="SSF47027">
    <property type="entry name" value="Acyl-CoA binding protein"/>
    <property type="match status" value="1"/>
</dbReference>
<dbReference type="InterPro" id="IPR000582">
    <property type="entry name" value="Acyl-CoA-binding_protein"/>
</dbReference>
<evidence type="ECO:0000256" key="3">
    <source>
        <dbReference type="SAM" id="MobiDB-lite"/>
    </source>
</evidence>
<proteinExistence type="inferred from homology"/>
<keyword evidence="2" id="KW-0446">Lipid-binding</keyword>
<evidence type="ECO:0000313" key="6">
    <source>
        <dbReference type="Proteomes" id="UP000078561"/>
    </source>
</evidence>
<dbReference type="GO" id="GO:0000062">
    <property type="term" value="F:fatty-acyl-CoA binding"/>
    <property type="evidence" value="ECO:0007669"/>
    <property type="project" value="InterPro"/>
</dbReference>
<dbReference type="STRING" id="4829.A0A168Q7P2"/>
<evidence type="ECO:0000259" key="4">
    <source>
        <dbReference type="PROSITE" id="PS51228"/>
    </source>
</evidence>
<protein>
    <recommendedName>
        <fullName evidence="4">ACB domain-containing protein</fullName>
    </recommendedName>
</protein>
<name>A0A168Q7P2_ABSGL</name>
<comment type="similarity">
    <text evidence="1">Belongs to the ACBP family.</text>
</comment>
<dbReference type="AlphaFoldDB" id="A0A168Q7P2"/>
<dbReference type="OMA" id="WMRRKKD"/>
<dbReference type="PANTHER" id="PTHR23310:SF62">
    <property type="entry name" value="ACYL-COA BINDING PROTEIN 1, ISOFORM A"/>
    <property type="match status" value="1"/>
</dbReference>
<organism evidence="5">
    <name type="scientific">Absidia glauca</name>
    <name type="common">Pin mould</name>
    <dbReference type="NCBI Taxonomy" id="4829"/>
    <lineage>
        <taxon>Eukaryota</taxon>
        <taxon>Fungi</taxon>
        <taxon>Fungi incertae sedis</taxon>
        <taxon>Mucoromycota</taxon>
        <taxon>Mucoromycotina</taxon>
        <taxon>Mucoromycetes</taxon>
        <taxon>Mucorales</taxon>
        <taxon>Cunninghamellaceae</taxon>
        <taxon>Absidia</taxon>
    </lineage>
</organism>
<gene>
    <name evidence="5" type="primary">ABSGL_09662.1 scaffold 11583</name>
</gene>
<dbReference type="InterPro" id="IPR035984">
    <property type="entry name" value="Acyl-CoA-binding_sf"/>
</dbReference>
<dbReference type="GO" id="GO:0006631">
    <property type="term" value="P:fatty acid metabolic process"/>
    <property type="evidence" value="ECO:0007669"/>
    <property type="project" value="TreeGrafter"/>
</dbReference>
<dbReference type="PROSITE" id="PS51228">
    <property type="entry name" value="ACB_2"/>
    <property type="match status" value="1"/>
</dbReference>
<dbReference type="InParanoid" id="A0A168Q7P2"/>
<accession>A0A168Q7P2</accession>
<dbReference type="InterPro" id="IPR014352">
    <property type="entry name" value="FERM/acyl-CoA-bd_prot_sf"/>
</dbReference>
<dbReference type="Gene3D" id="1.20.80.10">
    <property type="match status" value="1"/>
</dbReference>
<evidence type="ECO:0000313" key="5">
    <source>
        <dbReference type="EMBL" id="SAM03808.1"/>
    </source>
</evidence>
<feature type="domain" description="ACB" evidence="4">
    <location>
        <begin position="1"/>
        <end position="94"/>
    </location>
</feature>
<feature type="region of interest" description="Disordered" evidence="3">
    <location>
        <begin position="165"/>
        <end position="251"/>
    </location>
</feature>
<dbReference type="Proteomes" id="UP000078561">
    <property type="component" value="Unassembled WGS sequence"/>
</dbReference>
<evidence type="ECO:0000256" key="2">
    <source>
        <dbReference type="ARBA" id="ARBA00023121"/>
    </source>
</evidence>
<dbReference type="PANTHER" id="PTHR23310">
    <property type="entry name" value="ACYL-COA-BINDING PROTEIN, ACBP"/>
    <property type="match status" value="1"/>
</dbReference>
<dbReference type="OrthoDB" id="346910at2759"/>
<keyword evidence="6" id="KW-1185">Reference proteome</keyword>
<feature type="compositionally biased region" description="Low complexity" evidence="3">
    <location>
        <begin position="179"/>
        <end position="192"/>
    </location>
</feature>
<evidence type="ECO:0000256" key="1">
    <source>
        <dbReference type="ARBA" id="ARBA00005567"/>
    </source>
</evidence>
<sequence length="342" mass="39520">MSSFQPRFSRALTVVDTIPQNKVGFQPAPTDRLKFYGLYKQATLGECNIPKPSSRKIVDYAKWKAWYRVRHLSSMDAQTMYVNALVELLAEFIHRYPNSQYVPFAKEALFSLESSQDGSEEEGRCYVAFLHLADQPLSLLHLDFYVDSWEQPHCQPSLHDTHLFISPNTASHRPPSLVSQTPSLHTSSSTSITHHDPRTPPILSPRLYHQQSPYHDYHHPDQQKIPPSPRSRGSSSTLPPLADLPSEEESQTVEILQTKIAALSEQMDRLRHELHPRPSSFSWRWFLKTMLKHVLANSVLAGFWFCILWHRQSPIALALVDYCMPLLKRWILKRVMFWKLTV</sequence>
<feature type="compositionally biased region" description="Low complexity" evidence="3">
    <location>
        <begin position="230"/>
        <end position="241"/>
    </location>
</feature>
<dbReference type="EMBL" id="LT554300">
    <property type="protein sequence ID" value="SAM03808.1"/>
    <property type="molecule type" value="Genomic_DNA"/>
</dbReference>